<dbReference type="KEGG" id="orp:MOP44_11105"/>
<feature type="transmembrane region" description="Helical" evidence="7">
    <location>
        <begin position="43"/>
        <end position="69"/>
    </location>
</feature>
<organism evidence="8 9">
    <name type="scientific">Occallatibacter riparius</name>
    <dbReference type="NCBI Taxonomy" id="1002689"/>
    <lineage>
        <taxon>Bacteria</taxon>
        <taxon>Pseudomonadati</taxon>
        <taxon>Acidobacteriota</taxon>
        <taxon>Terriglobia</taxon>
        <taxon>Terriglobales</taxon>
        <taxon>Acidobacteriaceae</taxon>
        <taxon>Occallatibacter</taxon>
    </lineage>
</organism>
<dbReference type="Proteomes" id="UP001059380">
    <property type="component" value="Chromosome"/>
</dbReference>
<evidence type="ECO:0000256" key="3">
    <source>
        <dbReference type="ARBA" id="ARBA00022679"/>
    </source>
</evidence>
<feature type="transmembrane region" description="Helical" evidence="7">
    <location>
        <begin position="89"/>
        <end position="108"/>
    </location>
</feature>
<evidence type="ECO:0000256" key="2">
    <source>
        <dbReference type="ARBA" id="ARBA00022475"/>
    </source>
</evidence>
<keyword evidence="9" id="KW-1185">Reference proteome</keyword>
<sequence length="271" mass="28475">MHPVLFHIGALLIPSYGALAALGVLLALMLAQRTARTAGVPPAQLWNLCIAALLTSLIGSRLLLLVINWRDVARHPLWMVGLATIHHPLLVAAGVLLGGLAAIIYARWQHLPLLNTADALAAPIALGIACEQLGALLAGSGYGTDTHVRWAITYTNVLAARWSGAPLGVPVHPVQAYAAIGFLTLSLLLLIVLPARRQSGDVTGVALMGAGVVIFLTEIWRDWEGRGSLLHGALNGPQIAAVLMVIAGAILLRKRAGARILTQDTVEGNHG</sequence>
<evidence type="ECO:0000256" key="7">
    <source>
        <dbReference type="SAM" id="Phobius"/>
    </source>
</evidence>
<dbReference type="RefSeq" id="WP_260796109.1">
    <property type="nucleotide sequence ID" value="NZ_CP093313.1"/>
</dbReference>
<dbReference type="PANTHER" id="PTHR30589:SF0">
    <property type="entry name" value="PHOSPHATIDYLGLYCEROL--PROLIPOPROTEIN DIACYLGLYCERYL TRANSFERASE"/>
    <property type="match status" value="1"/>
</dbReference>
<dbReference type="EMBL" id="CP093313">
    <property type="protein sequence ID" value="UWZ86470.1"/>
    <property type="molecule type" value="Genomic_DNA"/>
</dbReference>
<keyword evidence="6 7" id="KW-0472">Membrane</keyword>
<feature type="transmembrane region" description="Helical" evidence="7">
    <location>
        <begin position="120"/>
        <end position="142"/>
    </location>
</feature>
<dbReference type="GO" id="GO:0042158">
    <property type="term" value="P:lipoprotein biosynthetic process"/>
    <property type="evidence" value="ECO:0007669"/>
    <property type="project" value="InterPro"/>
</dbReference>
<comment type="similarity">
    <text evidence="1">Belongs to the Lgt family.</text>
</comment>
<dbReference type="GO" id="GO:0008961">
    <property type="term" value="F:phosphatidylglycerol-prolipoprotein diacylglyceryl transferase activity"/>
    <property type="evidence" value="ECO:0007669"/>
    <property type="project" value="InterPro"/>
</dbReference>
<dbReference type="Pfam" id="PF01790">
    <property type="entry name" value="LGT"/>
    <property type="match status" value="1"/>
</dbReference>
<reference evidence="8" key="1">
    <citation type="submission" date="2021-04" db="EMBL/GenBank/DDBJ databases">
        <title>Phylogenetic analysis of Acidobacteriaceae.</title>
        <authorList>
            <person name="Qiu L."/>
            <person name="Zhang Q."/>
        </authorList>
    </citation>
    <scope>NUCLEOTIDE SEQUENCE</scope>
    <source>
        <strain evidence="8">DSM 25168</strain>
    </source>
</reference>
<keyword evidence="5 7" id="KW-1133">Transmembrane helix</keyword>
<protein>
    <submittedName>
        <fullName evidence="8">Prolipoprotein diacylglyceryl transferase</fullName>
    </submittedName>
</protein>
<evidence type="ECO:0000256" key="6">
    <source>
        <dbReference type="ARBA" id="ARBA00023136"/>
    </source>
</evidence>
<feature type="transmembrane region" description="Helical" evidence="7">
    <location>
        <begin position="176"/>
        <end position="195"/>
    </location>
</feature>
<evidence type="ECO:0000256" key="1">
    <source>
        <dbReference type="ARBA" id="ARBA00007150"/>
    </source>
</evidence>
<dbReference type="InterPro" id="IPR001640">
    <property type="entry name" value="Lgt"/>
</dbReference>
<keyword evidence="4 7" id="KW-0812">Transmembrane</keyword>
<evidence type="ECO:0000256" key="5">
    <source>
        <dbReference type="ARBA" id="ARBA00022989"/>
    </source>
</evidence>
<feature type="transmembrane region" description="Helical" evidence="7">
    <location>
        <begin position="6"/>
        <end position="31"/>
    </location>
</feature>
<dbReference type="GO" id="GO:0005886">
    <property type="term" value="C:plasma membrane"/>
    <property type="evidence" value="ECO:0007669"/>
    <property type="project" value="InterPro"/>
</dbReference>
<accession>A0A9J7BYP3</accession>
<dbReference type="PANTHER" id="PTHR30589">
    <property type="entry name" value="PROLIPOPROTEIN DIACYLGLYCERYL TRANSFERASE"/>
    <property type="match status" value="1"/>
</dbReference>
<keyword evidence="2" id="KW-1003">Cell membrane</keyword>
<feature type="transmembrane region" description="Helical" evidence="7">
    <location>
        <begin position="202"/>
        <end position="220"/>
    </location>
</feature>
<feature type="transmembrane region" description="Helical" evidence="7">
    <location>
        <begin position="232"/>
        <end position="252"/>
    </location>
</feature>
<evidence type="ECO:0000256" key="4">
    <source>
        <dbReference type="ARBA" id="ARBA00022692"/>
    </source>
</evidence>
<name>A0A9J7BYP3_9BACT</name>
<proteinExistence type="inferred from homology"/>
<gene>
    <name evidence="8" type="ORF">MOP44_11105</name>
</gene>
<keyword evidence="3 8" id="KW-0808">Transferase</keyword>
<evidence type="ECO:0000313" key="9">
    <source>
        <dbReference type="Proteomes" id="UP001059380"/>
    </source>
</evidence>
<evidence type="ECO:0000313" key="8">
    <source>
        <dbReference type="EMBL" id="UWZ86470.1"/>
    </source>
</evidence>
<dbReference type="AlphaFoldDB" id="A0A9J7BYP3"/>